<gene>
    <name evidence="2" type="ORF">FAZ95_36835</name>
</gene>
<dbReference type="AlphaFoldDB" id="A0A4P8J0L5"/>
<dbReference type="InterPro" id="IPR052959">
    <property type="entry name" value="Inner_membrane_assoc"/>
</dbReference>
<keyword evidence="3" id="KW-1185">Reference proteome</keyword>
<dbReference type="KEGG" id="tvl:FAZ95_36835"/>
<dbReference type="PANTHER" id="PTHR38598">
    <property type="entry name" value="INNER MEMBRANE PROTEIN YJCH"/>
    <property type="match status" value="1"/>
</dbReference>
<accession>A0A4P8J0L5</accession>
<dbReference type="EMBL" id="CP040078">
    <property type="protein sequence ID" value="QCP54471.1"/>
    <property type="molecule type" value="Genomic_DNA"/>
</dbReference>
<dbReference type="OrthoDB" id="5297034at2"/>
<dbReference type="Proteomes" id="UP000298656">
    <property type="component" value="Chromosome 2"/>
</dbReference>
<dbReference type="RefSeq" id="WP_137337232.1">
    <property type="nucleotide sequence ID" value="NZ_CP040078.1"/>
</dbReference>
<feature type="transmembrane region" description="Helical" evidence="1">
    <location>
        <begin position="25"/>
        <end position="51"/>
    </location>
</feature>
<organism evidence="2 3">
    <name type="scientific">Trinickia violacea</name>
    <dbReference type="NCBI Taxonomy" id="2571746"/>
    <lineage>
        <taxon>Bacteria</taxon>
        <taxon>Pseudomonadati</taxon>
        <taxon>Pseudomonadota</taxon>
        <taxon>Betaproteobacteria</taxon>
        <taxon>Burkholderiales</taxon>
        <taxon>Burkholderiaceae</taxon>
        <taxon>Trinickia</taxon>
    </lineage>
</organism>
<keyword evidence="1" id="KW-0472">Membrane</keyword>
<dbReference type="Pfam" id="PF04341">
    <property type="entry name" value="DUF485"/>
    <property type="match status" value="1"/>
</dbReference>
<proteinExistence type="predicted"/>
<feature type="transmembrane region" description="Helical" evidence="1">
    <location>
        <begin position="63"/>
        <end position="84"/>
    </location>
</feature>
<dbReference type="InterPro" id="IPR007436">
    <property type="entry name" value="DUF485"/>
</dbReference>
<reference evidence="2 3" key="1">
    <citation type="submission" date="2019-05" db="EMBL/GenBank/DDBJ databases">
        <title>Burkholderia sp. DHOD12, isolated from subtropical forest soil.</title>
        <authorList>
            <person name="Gao Z.-H."/>
            <person name="Qiu L.-H."/>
        </authorList>
    </citation>
    <scope>NUCLEOTIDE SEQUENCE [LARGE SCALE GENOMIC DNA]</scope>
    <source>
        <strain evidence="2 3">DHOD12</strain>
    </source>
</reference>
<evidence type="ECO:0000256" key="1">
    <source>
        <dbReference type="SAM" id="Phobius"/>
    </source>
</evidence>
<evidence type="ECO:0000313" key="2">
    <source>
        <dbReference type="EMBL" id="QCP54471.1"/>
    </source>
</evidence>
<keyword evidence="1" id="KW-0812">Transmembrane</keyword>
<evidence type="ECO:0000313" key="3">
    <source>
        <dbReference type="Proteomes" id="UP000298656"/>
    </source>
</evidence>
<protein>
    <submittedName>
        <fullName evidence="2">DUF485 domain-containing protein</fullName>
    </submittedName>
</protein>
<name>A0A4P8J0L5_9BURK</name>
<keyword evidence="1" id="KW-1133">Transmembrane helix</keyword>
<sequence>MQQHLIESIRTCPSYGRITRARRRFCLALTALMIAAYYGFIVLVALVPQWLAQPLYGGAVTSVGMALGIAVILISVGLTGAYVVRSNRTFDPLMDELIAQSRQGD</sequence>
<dbReference type="PANTHER" id="PTHR38598:SF1">
    <property type="entry name" value="INNER MEMBRANE PROTEIN YJCH"/>
    <property type="match status" value="1"/>
</dbReference>
<dbReference type="GO" id="GO:0005886">
    <property type="term" value="C:plasma membrane"/>
    <property type="evidence" value="ECO:0007669"/>
    <property type="project" value="TreeGrafter"/>
</dbReference>